<dbReference type="GO" id="GO:0016020">
    <property type="term" value="C:membrane"/>
    <property type="evidence" value="ECO:0007669"/>
    <property type="project" value="UniProtKB-SubCell"/>
</dbReference>
<sequence length="415" mass="48054">MKIEKYPNPITSLMKPINSHFQFRNLLPYVIFFASGLAFGIVVSVNLQNYSLSLQLNKSGPPTSSSSSSSTSLSSSSDDLQLANNTVRIDGFKKDLTLKPASVMHGLEKDLTLQPASVMHNMEDEELLWRASMVPKIREFPFKTAPKVAFMFLTKGPVSLAPLWEKFFKGYEGLFSIYIHSNPSYNGSEPEDSVFYGRRIPSKEVKWGNVNMVEAERRLLANALLDHSNQRFVLLSESCIPLFNFNFTYTYLMKSRKTFVEAYDLPGPVGRGRYHPKMGPLIKLDQWRKGSQWFQIDRKLALEIISDNLYFSNFQRYCKRQCYADEHYIPTYVSMKFWKRNANRTLTWVDWSRGGSHPARFMRTDVTPEFLKKLRSESSCEYNGMRNTTCFLFARKFLPHSLQRLLLFAPKIMRF</sequence>
<reference evidence="8 9" key="1">
    <citation type="submission" date="2023-12" db="EMBL/GenBank/DDBJ databases">
        <title>A high-quality genome assembly for Dillenia turbinata (Dilleniales).</title>
        <authorList>
            <person name="Chanderbali A."/>
        </authorList>
    </citation>
    <scope>NUCLEOTIDE SEQUENCE [LARGE SCALE GENOMIC DNA]</scope>
    <source>
        <strain evidence="8">LSX21</strain>
        <tissue evidence="8">Leaf</tissue>
    </source>
</reference>
<comment type="subcellular location">
    <subcellularLocation>
        <location evidence="1">Membrane</location>
        <topology evidence="1">Single-pass type II membrane protein</topology>
    </subcellularLocation>
</comment>
<proteinExistence type="predicted"/>
<dbReference type="GO" id="GO:0016757">
    <property type="term" value="F:glycosyltransferase activity"/>
    <property type="evidence" value="ECO:0007669"/>
    <property type="project" value="UniProtKB-KW"/>
</dbReference>
<protein>
    <submittedName>
        <fullName evidence="8">Glycosyl transferase, family 14</fullName>
    </submittedName>
</protein>
<evidence type="ECO:0000256" key="4">
    <source>
        <dbReference type="ARBA" id="ARBA00023136"/>
    </source>
</evidence>
<comment type="caution">
    <text evidence="8">The sequence shown here is derived from an EMBL/GenBank/DDBJ whole genome shotgun (WGS) entry which is preliminary data.</text>
</comment>
<dbReference type="InterPro" id="IPR003406">
    <property type="entry name" value="Glyco_trans_14"/>
</dbReference>
<keyword evidence="9" id="KW-1185">Reference proteome</keyword>
<keyword evidence="5" id="KW-0325">Glycoprotein</keyword>
<name>A0AAN8V6G4_9MAGN</name>
<keyword evidence="4 7" id="KW-0472">Membrane</keyword>
<keyword evidence="2" id="KW-0328">Glycosyltransferase</keyword>
<gene>
    <name evidence="8" type="ORF">RJ641_012224</name>
</gene>
<evidence type="ECO:0000256" key="2">
    <source>
        <dbReference type="ARBA" id="ARBA00022676"/>
    </source>
</evidence>
<feature type="transmembrane region" description="Helical" evidence="7">
    <location>
        <begin position="26"/>
        <end position="47"/>
    </location>
</feature>
<keyword evidence="7" id="KW-0812">Transmembrane</keyword>
<dbReference type="EMBL" id="JBAMMX010000019">
    <property type="protein sequence ID" value="KAK6921717.1"/>
    <property type="molecule type" value="Genomic_DNA"/>
</dbReference>
<dbReference type="PANTHER" id="PTHR31042">
    <property type="entry name" value="CORE-2/I-BRANCHING BETA-1,6-N-ACETYLGLUCOSAMINYLTRANSFERASE FAMILY PROTEIN-RELATED"/>
    <property type="match status" value="1"/>
</dbReference>
<dbReference type="InterPro" id="IPR044174">
    <property type="entry name" value="BC10-like"/>
</dbReference>
<dbReference type="PANTHER" id="PTHR31042:SF131">
    <property type="entry name" value="CORE-2_I-BRANCHING BETA-1,6-N-ACETYLGLUCOSAMINYLTRANSFERASE FAMILY PROTEIN"/>
    <property type="match status" value="1"/>
</dbReference>
<evidence type="ECO:0000256" key="1">
    <source>
        <dbReference type="ARBA" id="ARBA00004606"/>
    </source>
</evidence>
<evidence type="ECO:0000256" key="6">
    <source>
        <dbReference type="SAM" id="MobiDB-lite"/>
    </source>
</evidence>
<keyword evidence="7" id="KW-1133">Transmembrane helix</keyword>
<evidence type="ECO:0000256" key="5">
    <source>
        <dbReference type="ARBA" id="ARBA00023180"/>
    </source>
</evidence>
<dbReference type="Pfam" id="PF02485">
    <property type="entry name" value="Branch"/>
    <property type="match status" value="1"/>
</dbReference>
<keyword evidence="3 8" id="KW-0808">Transferase</keyword>
<organism evidence="8 9">
    <name type="scientific">Dillenia turbinata</name>
    <dbReference type="NCBI Taxonomy" id="194707"/>
    <lineage>
        <taxon>Eukaryota</taxon>
        <taxon>Viridiplantae</taxon>
        <taxon>Streptophyta</taxon>
        <taxon>Embryophyta</taxon>
        <taxon>Tracheophyta</taxon>
        <taxon>Spermatophyta</taxon>
        <taxon>Magnoliopsida</taxon>
        <taxon>eudicotyledons</taxon>
        <taxon>Gunneridae</taxon>
        <taxon>Pentapetalae</taxon>
        <taxon>Dilleniales</taxon>
        <taxon>Dilleniaceae</taxon>
        <taxon>Dillenia</taxon>
    </lineage>
</organism>
<feature type="region of interest" description="Disordered" evidence="6">
    <location>
        <begin position="58"/>
        <end position="78"/>
    </location>
</feature>
<dbReference type="AlphaFoldDB" id="A0AAN8V6G4"/>
<accession>A0AAN8V6G4</accession>
<evidence type="ECO:0000256" key="3">
    <source>
        <dbReference type="ARBA" id="ARBA00022679"/>
    </source>
</evidence>
<dbReference type="Proteomes" id="UP001370490">
    <property type="component" value="Unassembled WGS sequence"/>
</dbReference>
<evidence type="ECO:0000313" key="8">
    <source>
        <dbReference type="EMBL" id="KAK6921717.1"/>
    </source>
</evidence>
<evidence type="ECO:0000256" key="7">
    <source>
        <dbReference type="SAM" id="Phobius"/>
    </source>
</evidence>
<evidence type="ECO:0000313" key="9">
    <source>
        <dbReference type="Proteomes" id="UP001370490"/>
    </source>
</evidence>